<feature type="transmembrane region" description="Helical" evidence="2">
    <location>
        <begin position="517"/>
        <end position="539"/>
    </location>
</feature>
<dbReference type="Proteomes" id="UP000070483">
    <property type="component" value="Unassembled WGS sequence"/>
</dbReference>
<dbReference type="InterPro" id="IPR010090">
    <property type="entry name" value="Phage_tape_meas"/>
</dbReference>
<proteinExistence type="predicted"/>
<dbReference type="AlphaFoldDB" id="A0A134A6G5"/>
<evidence type="ECO:0000313" key="4">
    <source>
        <dbReference type="EMBL" id="KXB63311.1"/>
    </source>
</evidence>
<feature type="transmembrane region" description="Helical" evidence="2">
    <location>
        <begin position="715"/>
        <end position="735"/>
    </location>
</feature>
<feature type="transmembrane region" description="Helical" evidence="2">
    <location>
        <begin position="639"/>
        <end position="660"/>
    </location>
</feature>
<feature type="transmembrane region" description="Helical" evidence="2">
    <location>
        <begin position="755"/>
        <end position="788"/>
    </location>
</feature>
<dbReference type="PANTHER" id="PTHR37813:SF1">
    <property type="entry name" value="FELS-2 PROPHAGE PROTEIN"/>
    <property type="match status" value="1"/>
</dbReference>
<dbReference type="STRING" id="157687.HMPREF3180_01571"/>
<protein>
    <submittedName>
        <fullName evidence="4">Phage tail tape measure protein, TP901 family</fullName>
    </submittedName>
</protein>
<evidence type="ECO:0000259" key="3">
    <source>
        <dbReference type="Pfam" id="PF10145"/>
    </source>
</evidence>
<dbReference type="PATRIC" id="fig|157687.3.peg.1563"/>
<dbReference type="Pfam" id="PF10145">
    <property type="entry name" value="PhageMin_Tail"/>
    <property type="match status" value="1"/>
</dbReference>
<reference evidence="5" key="1">
    <citation type="submission" date="2016-01" db="EMBL/GenBank/DDBJ databases">
        <authorList>
            <person name="Mitreva M."/>
            <person name="Pepin K.H."/>
            <person name="Mihindukulasuriya K.A."/>
            <person name="Fulton R."/>
            <person name="Fronick C."/>
            <person name="O'Laughlin M."/>
            <person name="Miner T."/>
            <person name="Herter B."/>
            <person name="Rosa B.A."/>
            <person name="Cordes M."/>
            <person name="Tomlinson C."/>
            <person name="Wollam A."/>
            <person name="Palsikar V.B."/>
            <person name="Mardis E.R."/>
            <person name="Wilson R.K."/>
        </authorList>
    </citation>
    <scope>NUCLEOTIDE SEQUENCE [LARGE SCALE GENOMIC DNA]</scope>
    <source>
        <strain evidence="5">KA00185</strain>
    </source>
</reference>
<organism evidence="4 5">
    <name type="scientific">Leptotrichia wadei</name>
    <dbReference type="NCBI Taxonomy" id="157687"/>
    <lineage>
        <taxon>Bacteria</taxon>
        <taxon>Fusobacteriati</taxon>
        <taxon>Fusobacteriota</taxon>
        <taxon>Fusobacteriia</taxon>
        <taxon>Fusobacteriales</taxon>
        <taxon>Leptotrichiaceae</taxon>
        <taxon>Leptotrichia</taxon>
    </lineage>
</organism>
<feature type="transmembrane region" description="Helical" evidence="2">
    <location>
        <begin position="478"/>
        <end position="496"/>
    </location>
</feature>
<keyword evidence="2" id="KW-0812">Transmembrane</keyword>
<keyword evidence="2" id="KW-1133">Transmembrane helix</keyword>
<dbReference type="OrthoDB" id="82080at2"/>
<evidence type="ECO:0000256" key="2">
    <source>
        <dbReference type="SAM" id="Phobius"/>
    </source>
</evidence>
<accession>A0A134A6G5</accession>
<feature type="transmembrane region" description="Helical" evidence="2">
    <location>
        <begin position="672"/>
        <end position="695"/>
    </location>
</feature>
<keyword evidence="1" id="KW-1188">Viral release from host cell</keyword>
<name>A0A134A6G5_9FUSO</name>
<evidence type="ECO:0000313" key="5">
    <source>
        <dbReference type="Proteomes" id="UP000070483"/>
    </source>
</evidence>
<keyword evidence="5" id="KW-1185">Reference proteome</keyword>
<feature type="domain" description="Phage tail tape measure protein" evidence="3">
    <location>
        <begin position="191"/>
        <end position="386"/>
    </location>
</feature>
<evidence type="ECO:0000256" key="1">
    <source>
        <dbReference type="ARBA" id="ARBA00022612"/>
    </source>
</evidence>
<comment type="caution">
    <text evidence="4">The sequence shown here is derived from an EMBL/GenBank/DDBJ whole genome shotgun (WGS) entry which is preliminary data.</text>
</comment>
<feature type="transmembrane region" description="Helical" evidence="2">
    <location>
        <begin position="800"/>
        <end position="833"/>
    </location>
</feature>
<dbReference type="NCBIfam" id="TIGR01760">
    <property type="entry name" value="tape_meas_TP901"/>
    <property type="match status" value="1"/>
</dbReference>
<dbReference type="RefSeq" id="WP_060918213.1">
    <property type="nucleotide sequence ID" value="NZ_KQ960091.1"/>
</dbReference>
<dbReference type="PANTHER" id="PTHR37813">
    <property type="entry name" value="FELS-2 PROPHAGE PROTEIN"/>
    <property type="match status" value="1"/>
</dbReference>
<sequence>MASGVGVTYELEFVIKDKNAKQWIQSMQKEAEKLAKTLDKVSLNNFNKQMQHMQKHLQAQGDKLKSQMKMAQDMMKTLGTGKTVKSGLDNVKKETQEAKKKMDDLNKAKEAVGKSVKNPLGNVAKGADSAMKKVKGLLNKVRDGALYKAGSFITQAGMEALQEYGQTDYELRGASAKTGGYGVDLKEYRRLTKKVGGDTKFNNLDVAQAINAGATLGIKKDEMKQIIPAAANLAQAFNSDITPALEMVKMHMNSYQLSAKEAQKVTDMIAVTSKNTAADLPRLAEGFKYVGASGKALGVPLETVYAMLGKMNDNGLTGSTAGTGLNQMFESLKDFKKRGKLEDLIGKVTDEKGNLQDMVSIIERLKGVTDKMGNADKAGVLKAIFGVQGGRAANTLLNGSIEDLKKLQNEIKNSSGVAKQLSDFMMQGSAGAVETLMGTMSSTFAAVFDSLEPLLVPVAGLFMGIAEAIGQVAEKAPWLLQLVSILGALVIGEMVFNKMKSSIGPFISGIKEAIASVSLLKIVLYGLLAIGLVVIFNMFKQWQDYLQQNADVNKVWTATLQSLGSALGAISDLIMAVVGALFGFSTKSEDAKDKTQIWGMTADEVKQKLESFKEKVDAFAQKVQEMTKWVEQNKETVRLWGTVFLGLAAGIGILWALVAAQSAFNAVAALNPYVLIATAIIAAIMAIVAVIMYLWNTNEGFRNAITTAWNAIAQCWSFVSSVFSGMVGGIINWMTQLWAQSEVFRELITTTWNLIAAIFQLVGAIISGIVMAIINAVSSFIGAIINAYNTNSTFHAVVSAAWSAIGALIPAVIGMIVGGPVGMFIGALVSLYTHNQTARNLINAAWNAIKSAVSSAISAIISRIQSAISAVQGLISAFQSAGKLDWGGIKAGGAQFVGGVKGIITGKHAVGTNNFQVQGGGGMTTIDEHGDEAIWLPNGSMIARNTTTNDMLNNLKSIKANTRGGLKDSGTVVTNNNHFVFNVSGNDETLNELKNELEKLGIV</sequence>
<gene>
    <name evidence="4" type="ORF">HMPREF3180_01571</name>
</gene>
<dbReference type="EMBL" id="LSDD01000113">
    <property type="protein sequence ID" value="KXB63311.1"/>
    <property type="molecule type" value="Genomic_DNA"/>
</dbReference>
<feature type="transmembrane region" description="Helical" evidence="2">
    <location>
        <begin position="559"/>
        <end position="584"/>
    </location>
</feature>
<keyword evidence="2" id="KW-0472">Membrane</keyword>